<sequence>MDMTTAYELRNLMRRSTKDRIRIVQDYYRFQSLLQRLGAGIDPIHRVLKPSKYHQSLRSDWNGCRSSSIWSQRYHIDPGELSSR</sequence>
<evidence type="ECO:0000313" key="2">
    <source>
        <dbReference type="Proteomes" id="UP001281761"/>
    </source>
</evidence>
<proteinExistence type="predicted"/>
<protein>
    <submittedName>
        <fullName evidence="1">Uncharacterized protein</fullName>
    </submittedName>
</protein>
<dbReference type="Proteomes" id="UP001281761">
    <property type="component" value="Unassembled WGS sequence"/>
</dbReference>
<gene>
    <name evidence="1" type="ORF">BLNAU_23293</name>
</gene>
<reference evidence="1 2" key="1">
    <citation type="journal article" date="2022" name="bioRxiv">
        <title>Genomics of Preaxostyla Flagellates Illuminates Evolutionary Transitions and the Path Towards Mitochondrial Loss.</title>
        <authorList>
            <person name="Novak L.V.F."/>
            <person name="Treitli S.C."/>
            <person name="Pyrih J."/>
            <person name="Halakuc P."/>
            <person name="Pipaliya S.V."/>
            <person name="Vacek V."/>
            <person name="Brzon O."/>
            <person name="Soukal P."/>
            <person name="Eme L."/>
            <person name="Dacks J.B."/>
            <person name="Karnkowska A."/>
            <person name="Elias M."/>
            <person name="Hampl V."/>
        </authorList>
    </citation>
    <scope>NUCLEOTIDE SEQUENCE [LARGE SCALE GENOMIC DNA]</scope>
    <source>
        <strain evidence="1">NAU3</strain>
        <tissue evidence="1">Gut</tissue>
    </source>
</reference>
<comment type="caution">
    <text evidence="1">The sequence shown here is derived from an EMBL/GenBank/DDBJ whole genome shotgun (WGS) entry which is preliminary data.</text>
</comment>
<keyword evidence="2" id="KW-1185">Reference proteome</keyword>
<organism evidence="1 2">
    <name type="scientific">Blattamonas nauphoetae</name>
    <dbReference type="NCBI Taxonomy" id="2049346"/>
    <lineage>
        <taxon>Eukaryota</taxon>
        <taxon>Metamonada</taxon>
        <taxon>Preaxostyla</taxon>
        <taxon>Oxymonadida</taxon>
        <taxon>Blattamonas</taxon>
    </lineage>
</organism>
<accession>A0ABQ9WQM3</accession>
<name>A0ABQ9WQM3_9EUKA</name>
<dbReference type="EMBL" id="JARBJD010000462">
    <property type="protein sequence ID" value="KAK2941796.1"/>
    <property type="molecule type" value="Genomic_DNA"/>
</dbReference>
<evidence type="ECO:0000313" key="1">
    <source>
        <dbReference type="EMBL" id="KAK2941796.1"/>
    </source>
</evidence>